<name>A0A9N9FB03_9GLOM</name>
<organism evidence="1 2">
    <name type="scientific">Acaulospora morrowiae</name>
    <dbReference type="NCBI Taxonomy" id="94023"/>
    <lineage>
        <taxon>Eukaryota</taxon>
        <taxon>Fungi</taxon>
        <taxon>Fungi incertae sedis</taxon>
        <taxon>Mucoromycota</taxon>
        <taxon>Glomeromycotina</taxon>
        <taxon>Glomeromycetes</taxon>
        <taxon>Diversisporales</taxon>
        <taxon>Acaulosporaceae</taxon>
        <taxon>Acaulospora</taxon>
    </lineage>
</organism>
<accession>A0A9N9FB03</accession>
<protein>
    <submittedName>
        <fullName evidence="1">11062_t:CDS:1</fullName>
    </submittedName>
</protein>
<feature type="non-terminal residue" evidence="1">
    <location>
        <position position="58"/>
    </location>
</feature>
<evidence type="ECO:0000313" key="2">
    <source>
        <dbReference type="Proteomes" id="UP000789342"/>
    </source>
</evidence>
<evidence type="ECO:0000313" key="1">
    <source>
        <dbReference type="EMBL" id="CAG8522145.1"/>
    </source>
</evidence>
<keyword evidence="2" id="KW-1185">Reference proteome</keyword>
<dbReference type="AlphaFoldDB" id="A0A9N9FB03"/>
<comment type="caution">
    <text evidence="1">The sequence shown here is derived from an EMBL/GenBank/DDBJ whole genome shotgun (WGS) entry which is preliminary data.</text>
</comment>
<dbReference type="EMBL" id="CAJVPV010002260">
    <property type="protein sequence ID" value="CAG8522145.1"/>
    <property type="molecule type" value="Genomic_DNA"/>
</dbReference>
<proteinExistence type="predicted"/>
<sequence length="58" mass="6822">MFQILTPPSKIAVQQKQATVTVQSDKTHMKEETYKKLQQNSEQQFLERYQIPSFGEYA</sequence>
<gene>
    <name evidence="1" type="ORF">AMORRO_LOCUS4260</name>
</gene>
<dbReference type="Proteomes" id="UP000789342">
    <property type="component" value="Unassembled WGS sequence"/>
</dbReference>
<reference evidence="1" key="1">
    <citation type="submission" date="2021-06" db="EMBL/GenBank/DDBJ databases">
        <authorList>
            <person name="Kallberg Y."/>
            <person name="Tangrot J."/>
            <person name="Rosling A."/>
        </authorList>
    </citation>
    <scope>NUCLEOTIDE SEQUENCE</scope>
    <source>
        <strain evidence="1">CL551</strain>
    </source>
</reference>